<sequence>MWRSWKVFYLSHTLSESALVESLTAEVTDWFVLSPTCVSHDYATGFWVHSCATRLWSHLCCRISFECRLSSLNLGRCRRNVARANA</sequence>
<evidence type="ECO:0000313" key="19">
    <source>
        <dbReference type="Proteomes" id="UP000476176"/>
    </source>
</evidence>
<evidence type="ECO:0000313" key="12">
    <source>
        <dbReference type="Proteomes" id="UP000429523"/>
    </source>
</evidence>
<keyword evidence="1" id="KW-0732">Signal</keyword>
<evidence type="ECO:0000313" key="14">
    <source>
        <dbReference type="Proteomes" id="UP000437068"/>
    </source>
</evidence>
<dbReference type="EMBL" id="QXFX01002214">
    <property type="protein sequence ID" value="KAE9079414.1"/>
    <property type="molecule type" value="Genomic_DNA"/>
</dbReference>
<dbReference type="Proteomes" id="UP000460718">
    <property type="component" value="Unassembled WGS sequence"/>
</dbReference>
<dbReference type="Proteomes" id="UP000437068">
    <property type="component" value="Unassembled WGS sequence"/>
</dbReference>
<dbReference type="Proteomes" id="UP000441208">
    <property type="component" value="Unassembled WGS sequence"/>
</dbReference>
<accession>A0A6A3WKG7</accession>
<evidence type="ECO:0000313" key="8">
    <source>
        <dbReference type="EMBL" id="KAE9189186.1"/>
    </source>
</evidence>
<evidence type="ECO:0008006" key="22">
    <source>
        <dbReference type="Google" id="ProtNLM"/>
    </source>
</evidence>
<dbReference type="EMBL" id="QXFW01000796">
    <property type="protein sequence ID" value="KAE9002820.1"/>
    <property type="molecule type" value="Genomic_DNA"/>
</dbReference>
<evidence type="ECO:0000313" key="20">
    <source>
        <dbReference type="Proteomes" id="UP000486351"/>
    </source>
</evidence>
<dbReference type="EMBL" id="QXGB01001713">
    <property type="protein sequence ID" value="KAE9186633.1"/>
    <property type="molecule type" value="Genomic_DNA"/>
</dbReference>
<evidence type="ECO:0000313" key="17">
    <source>
        <dbReference type="Proteomes" id="UP000441208"/>
    </source>
</evidence>
<dbReference type="Proteomes" id="UP000476176">
    <property type="component" value="Unassembled WGS sequence"/>
</dbReference>
<name>A0A6A3WKG7_9STRA</name>
<evidence type="ECO:0000313" key="13">
    <source>
        <dbReference type="Proteomes" id="UP000433483"/>
    </source>
</evidence>
<dbReference type="EMBL" id="QXFZ01002289">
    <property type="protein sequence ID" value="KAE9078635.1"/>
    <property type="molecule type" value="Genomic_DNA"/>
</dbReference>
<dbReference type="EMBL" id="QXGC01002211">
    <property type="protein sequence ID" value="KAE9189186.1"/>
    <property type="molecule type" value="Genomic_DNA"/>
</dbReference>
<dbReference type="Proteomes" id="UP000488956">
    <property type="component" value="Unassembled WGS sequence"/>
</dbReference>
<feature type="chain" id="PRO_5036380806" description="Secreted protein" evidence="1">
    <location>
        <begin position="18"/>
        <end position="86"/>
    </location>
</feature>
<gene>
    <name evidence="10" type="ORF">PF001_g21899</name>
    <name evidence="9" type="ORF">PF002_g9249</name>
    <name evidence="8" type="ORF">PF004_g22287</name>
    <name evidence="7" type="ORF">PF005_g20772</name>
    <name evidence="6" type="ORF">PF006_g22753</name>
    <name evidence="4" type="ORF">PF007_g23773</name>
    <name evidence="11" type="ORF">PF008_g23173</name>
    <name evidence="2" type="ORF">PF009_g22129</name>
    <name evidence="5" type="ORF">PF010_g22762</name>
    <name evidence="3" type="ORF">PF011_g13145</name>
</gene>
<organism evidence="7 13">
    <name type="scientific">Phytophthora fragariae</name>
    <dbReference type="NCBI Taxonomy" id="53985"/>
    <lineage>
        <taxon>Eukaryota</taxon>
        <taxon>Sar</taxon>
        <taxon>Stramenopiles</taxon>
        <taxon>Oomycota</taxon>
        <taxon>Peronosporomycetes</taxon>
        <taxon>Peronosporales</taxon>
        <taxon>Peronosporaceae</taxon>
        <taxon>Phytophthora</taxon>
    </lineage>
</organism>
<dbReference type="Proteomes" id="UP000486351">
    <property type="component" value="Unassembled WGS sequence"/>
</dbReference>
<reference evidence="12 13" key="1">
    <citation type="submission" date="2018-08" db="EMBL/GenBank/DDBJ databases">
        <title>Genomic investigation of the strawberry pathogen Phytophthora fragariae indicates pathogenicity is determined by transcriptional variation in three key races.</title>
        <authorList>
            <person name="Adams T.M."/>
            <person name="Armitage A.D."/>
            <person name="Sobczyk M.K."/>
            <person name="Bates H.J."/>
            <person name="Dunwell J.M."/>
            <person name="Nellist C.F."/>
            <person name="Harrison R.J."/>
        </authorList>
    </citation>
    <scope>NUCLEOTIDE SEQUENCE [LARGE SCALE GENOMIC DNA]</scope>
    <source>
        <strain evidence="10 14">A4</strain>
        <strain evidence="9 15">BC-1</strain>
        <strain evidence="8 19">BC-23</strain>
        <strain evidence="7 13">NOV-27</strain>
        <strain evidence="6 16">NOV-5</strain>
        <strain evidence="4 17">NOV-71</strain>
        <strain evidence="11 20">NOV-77</strain>
        <strain evidence="2 12">NOV-9</strain>
        <strain evidence="5 21">ONT-3</strain>
        <strain evidence="3 18">SCRP245</strain>
    </source>
</reference>
<dbReference type="Proteomes" id="UP000433483">
    <property type="component" value="Unassembled WGS sequence"/>
</dbReference>
<dbReference type="EMBL" id="QXFY01002292">
    <property type="protein sequence ID" value="KAE9299746.1"/>
    <property type="molecule type" value="Genomic_DNA"/>
</dbReference>
<dbReference type="EMBL" id="QXGD01000377">
    <property type="protein sequence ID" value="KAE9241482.1"/>
    <property type="molecule type" value="Genomic_DNA"/>
</dbReference>
<evidence type="ECO:0000313" key="18">
    <source>
        <dbReference type="Proteomes" id="UP000460718"/>
    </source>
</evidence>
<dbReference type="Proteomes" id="UP000429523">
    <property type="component" value="Unassembled WGS sequence"/>
</dbReference>
<evidence type="ECO:0000313" key="9">
    <source>
        <dbReference type="EMBL" id="KAE9241482.1"/>
    </source>
</evidence>
<keyword evidence="13" id="KW-1185">Reference proteome</keyword>
<evidence type="ECO:0000313" key="6">
    <source>
        <dbReference type="EMBL" id="KAE9101089.1"/>
    </source>
</evidence>
<evidence type="ECO:0000313" key="15">
    <source>
        <dbReference type="Proteomes" id="UP000440367"/>
    </source>
</evidence>
<dbReference type="Proteomes" id="UP000440367">
    <property type="component" value="Unassembled WGS sequence"/>
</dbReference>
<evidence type="ECO:0000313" key="10">
    <source>
        <dbReference type="EMBL" id="KAE9285466.1"/>
    </source>
</evidence>
<dbReference type="OrthoDB" id="10322014at2759"/>
<dbReference type="AlphaFoldDB" id="A0A6A3WKG7"/>
<evidence type="ECO:0000313" key="4">
    <source>
        <dbReference type="EMBL" id="KAE9078635.1"/>
    </source>
</evidence>
<feature type="signal peptide" evidence="1">
    <location>
        <begin position="1"/>
        <end position="17"/>
    </location>
</feature>
<evidence type="ECO:0000313" key="2">
    <source>
        <dbReference type="EMBL" id="KAE8927707.1"/>
    </source>
</evidence>
<dbReference type="EMBL" id="QXGF01001804">
    <property type="protein sequence ID" value="KAE8927707.1"/>
    <property type="molecule type" value="Genomic_DNA"/>
</dbReference>
<evidence type="ECO:0000313" key="7">
    <source>
        <dbReference type="EMBL" id="KAE9186633.1"/>
    </source>
</evidence>
<dbReference type="EMBL" id="QXGA01002254">
    <property type="protein sequence ID" value="KAE9101089.1"/>
    <property type="molecule type" value="Genomic_DNA"/>
</dbReference>
<evidence type="ECO:0000313" key="5">
    <source>
        <dbReference type="EMBL" id="KAE9079414.1"/>
    </source>
</evidence>
<evidence type="ECO:0000256" key="1">
    <source>
        <dbReference type="SAM" id="SignalP"/>
    </source>
</evidence>
<comment type="caution">
    <text evidence="7">The sequence shown here is derived from an EMBL/GenBank/DDBJ whole genome shotgun (WGS) entry which is preliminary data.</text>
</comment>
<dbReference type="EMBL" id="QXGE01002046">
    <property type="protein sequence ID" value="KAE9285466.1"/>
    <property type="molecule type" value="Genomic_DNA"/>
</dbReference>
<evidence type="ECO:0000313" key="16">
    <source>
        <dbReference type="Proteomes" id="UP000440732"/>
    </source>
</evidence>
<evidence type="ECO:0000313" key="3">
    <source>
        <dbReference type="EMBL" id="KAE9002820.1"/>
    </source>
</evidence>
<evidence type="ECO:0000313" key="21">
    <source>
        <dbReference type="Proteomes" id="UP000488956"/>
    </source>
</evidence>
<proteinExistence type="predicted"/>
<dbReference type="Proteomes" id="UP000440732">
    <property type="component" value="Unassembled WGS sequence"/>
</dbReference>
<evidence type="ECO:0000313" key="11">
    <source>
        <dbReference type="EMBL" id="KAE9299746.1"/>
    </source>
</evidence>
<protein>
    <recommendedName>
        <fullName evidence="22">Secreted protein</fullName>
    </recommendedName>
</protein>